<keyword evidence="4" id="KW-1185">Reference proteome</keyword>
<feature type="domain" description="Alpha/beta hydrolase fold-3" evidence="2">
    <location>
        <begin position="130"/>
        <end position="351"/>
    </location>
</feature>
<evidence type="ECO:0000313" key="4">
    <source>
        <dbReference type="Proteomes" id="UP000076580"/>
    </source>
</evidence>
<evidence type="ECO:0000259" key="2">
    <source>
        <dbReference type="Pfam" id="PF07859"/>
    </source>
</evidence>
<dbReference type="AlphaFoldDB" id="A0A151GR90"/>
<accession>A0A151GR90</accession>
<dbReference type="OrthoDB" id="433474at2759"/>
<dbReference type="RefSeq" id="XP_040658979.1">
    <property type="nucleotide sequence ID" value="XM_040798096.1"/>
</dbReference>
<proteinExistence type="predicted"/>
<evidence type="ECO:0000256" key="1">
    <source>
        <dbReference type="ARBA" id="ARBA00022801"/>
    </source>
</evidence>
<gene>
    <name evidence="3" type="ORF">DCS_00760</name>
</gene>
<name>A0A151GR90_DRECN</name>
<organism evidence="3 4">
    <name type="scientific">Drechmeria coniospora</name>
    <name type="common">Nematophagous fungus</name>
    <name type="synonym">Meria coniospora</name>
    <dbReference type="NCBI Taxonomy" id="98403"/>
    <lineage>
        <taxon>Eukaryota</taxon>
        <taxon>Fungi</taxon>
        <taxon>Dikarya</taxon>
        <taxon>Ascomycota</taxon>
        <taxon>Pezizomycotina</taxon>
        <taxon>Sordariomycetes</taxon>
        <taxon>Hypocreomycetidae</taxon>
        <taxon>Hypocreales</taxon>
        <taxon>Ophiocordycipitaceae</taxon>
        <taxon>Drechmeria</taxon>
    </lineage>
</organism>
<dbReference type="InParanoid" id="A0A151GR90"/>
<dbReference type="Gene3D" id="3.40.50.1820">
    <property type="entry name" value="alpha/beta hydrolase"/>
    <property type="match status" value="1"/>
</dbReference>
<reference evidence="3 4" key="1">
    <citation type="journal article" date="2016" name="Sci. Rep.">
        <title>Insights into Adaptations to a Near-Obligate Nematode Endoparasitic Lifestyle from the Finished Genome of Drechmeria coniospora.</title>
        <authorList>
            <person name="Zhang L."/>
            <person name="Zhou Z."/>
            <person name="Guo Q."/>
            <person name="Fokkens L."/>
            <person name="Miskei M."/>
            <person name="Pocsi I."/>
            <person name="Zhang W."/>
            <person name="Chen M."/>
            <person name="Wang L."/>
            <person name="Sun Y."/>
            <person name="Donzelli B.G."/>
            <person name="Gibson D.M."/>
            <person name="Nelson D.R."/>
            <person name="Luo J.G."/>
            <person name="Rep M."/>
            <person name="Liu H."/>
            <person name="Yang S."/>
            <person name="Wang J."/>
            <person name="Krasnoff S.B."/>
            <person name="Xu Y."/>
            <person name="Molnar I."/>
            <person name="Lin M."/>
        </authorList>
    </citation>
    <scope>NUCLEOTIDE SEQUENCE [LARGE SCALE GENOMIC DNA]</scope>
    <source>
        <strain evidence="3 4">ARSEF 6962</strain>
    </source>
</reference>
<dbReference type="InterPro" id="IPR050300">
    <property type="entry name" value="GDXG_lipolytic_enzyme"/>
</dbReference>
<comment type="caution">
    <text evidence="3">The sequence shown here is derived from an EMBL/GenBank/DDBJ whole genome shotgun (WGS) entry which is preliminary data.</text>
</comment>
<dbReference type="InterPro" id="IPR029058">
    <property type="entry name" value="AB_hydrolase_fold"/>
</dbReference>
<dbReference type="PANTHER" id="PTHR48081">
    <property type="entry name" value="AB HYDROLASE SUPERFAMILY PROTEIN C4A8.06C"/>
    <property type="match status" value="1"/>
</dbReference>
<dbReference type="SUPFAM" id="SSF53474">
    <property type="entry name" value="alpha/beta-Hydrolases"/>
    <property type="match status" value="1"/>
</dbReference>
<dbReference type="InterPro" id="IPR013094">
    <property type="entry name" value="AB_hydrolase_3"/>
</dbReference>
<dbReference type="GeneID" id="63713403"/>
<dbReference type="EMBL" id="LAYC01000001">
    <property type="protein sequence ID" value="KYK59627.1"/>
    <property type="molecule type" value="Genomic_DNA"/>
</dbReference>
<dbReference type="STRING" id="98403.A0A151GR90"/>
<dbReference type="Proteomes" id="UP000076580">
    <property type="component" value="Chromosome 01"/>
</dbReference>
<dbReference type="GO" id="GO:0016787">
    <property type="term" value="F:hydrolase activity"/>
    <property type="evidence" value="ECO:0007669"/>
    <property type="project" value="UniProtKB-KW"/>
</dbReference>
<dbReference type="PANTHER" id="PTHR48081:SF8">
    <property type="entry name" value="ALPHA_BETA HYDROLASE FOLD-3 DOMAIN-CONTAINING PROTEIN-RELATED"/>
    <property type="match status" value="1"/>
</dbReference>
<evidence type="ECO:0000313" key="3">
    <source>
        <dbReference type="EMBL" id="KYK59627.1"/>
    </source>
</evidence>
<keyword evidence="1" id="KW-0378">Hydrolase</keyword>
<dbReference type="Pfam" id="PF07859">
    <property type="entry name" value="Abhydrolase_3"/>
    <property type="match status" value="1"/>
</dbReference>
<sequence>MDELKRAATVDTTADLATSTTTTTTTSSTFLKTVRVTTSNRSDSTEYLEGLDYVNPLDSSSRWYLNVRASAIRYAASIGCSIGNRSFPPVPSPSQQVWLDSTLSAWKGCRKIKVEVWVPPSISVGPRPAVINFHGGGWILGQGTDDARWVGTVMSALDAVVFTVNYRLAPSYPFPTPVEDCVDAIFQIAARASEFGIDPSRLLLSGFSAGATMALSSWVVLQDPSRWNYVPPAESPEILGLIMFYPTLDVTASRSEKRRTCTRPERTLPPSLTDLFDASYLYPPMSRQQLSDPRLSPGLMSDELLKKLPPVHLCLCEHDMLLAEALRFCQRLERCDKAVSVRVVHGESHAWDKPPPMAPKESVRVEYAEATRAMARWLIQECETDGESTMRLAPHKAPRIRRPKHLIFRSRSAR</sequence>
<protein>
    <recommendedName>
        <fullName evidence="2">Alpha/beta hydrolase fold-3 domain-containing protein</fullName>
    </recommendedName>
</protein>